<keyword evidence="4" id="KW-1185">Reference proteome</keyword>
<keyword evidence="2" id="KW-0472">Membrane</keyword>
<evidence type="ECO:0000256" key="2">
    <source>
        <dbReference type="SAM" id="Phobius"/>
    </source>
</evidence>
<evidence type="ECO:0000313" key="4">
    <source>
        <dbReference type="Proteomes" id="UP001321473"/>
    </source>
</evidence>
<feature type="transmembrane region" description="Helical" evidence="2">
    <location>
        <begin position="129"/>
        <end position="148"/>
    </location>
</feature>
<proteinExistence type="predicted"/>
<keyword evidence="2" id="KW-1133">Transmembrane helix</keyword>
<dbReference type="SUPFAM" id="SSF57362">
    <property type="entry name" value="BPTI-like"/>
    <property type="match status" value="1"/>
</dbReference>
<evidence type="ECO:0000313" key="3">
    <source>
        <dbReference type="EMBL" id="KAK8759091.1"/>
    </source>
</evidence>
<reference evidence="3 4" key="1">
    <citation type="journal article" date="2023" name="Arcadia Sci">
        <title>De novo assembly of a long-read Amblyomma americanum tick genome.</title>
        <authorList>
            <person name="Chou S."/>
            <person name="Poskanzer K.E."/>
            <person name="Rollins M."/>
            <person name="Thuy-Boun P.S."/>
        </authorList>
    </citation>
    <scope>NUCLEOTIDE SEQUENCE [LARGE SCALE GENOMIC DNA]</scope>
    <source>
        <strain evidence="3">F_SG_1</strain>
        <tissue evidence="3">Salivary glands</tissue>
    </source>
</reference>
<dbReference type="GO" id="GO:0004867">
    <property type="term" value="F:serine-type endopeptidase inhibitor activity"/>
    <property type="evidence" value="ECO:0007669"/>
    <property type="project" value="InterPro"/>
</dbReference>
<comment type="caution">
    <text evidence="3">The sequence shown here is derived from an EMBL/GenBank/DDBJ whole genome shotgun (WGS) entry which is preliminary data.</text>
</comment>
<sequence length="367" mass="39863">MDPPYFGGTRLNGISFPDASQPSGPSPQEWYDMEAKSPSAVPFHEQVQVPSWNSELHSGRGRVSPVAPIWDIWRSSEEDAETGSKKSNSPPSCYLCSEHAGDSDSSESDSDTPSSDGTRRPSKDLQLRLVGLTLLAVLLLSAVVAVTANMNRVILGSLDTEPPDATGQGKPNCQTVVYTYCTVARREFHYRPSVNACLATSLDPVVQLCARGKNRFASLADCEHSCVLGEHPRDACFQTPLFTGCNREDVRDSWWFYDGGRCHLWSFPSGTCPSNGSAVFATAAECAGKCVGHRGRQGYPPCVKPRAVPCERRHLRFPYFAHFSATEGRARCLRASAAVVSGHRCLTGGNRFPSLADCNEACARKAP</sequence>
<gene>
    <name evidence="3" type="ORF">V5799_003283</name>
</gene>
<evidence type="ECO:0000256" key="1">
    <source>
        <dbReference type="SAM" id="MobiDB-lite"/>
    </source>
</evidence>
<accession>A0AAQ4D9F1</accession>
<keyword evidence="2" id="KW-0812">Transmembrane</keyword>
<name>A0AAQ4D9F1_AMBAM</name>
<dbReference type="EMBL" id="JARKHS020033418">
    <property type="protein sequence ID" value="KAK8759091.1"/>
    <property type="molecule type" value="Genomic_DNA"/>
</dbReference>
<dbReference type="InterPro" id="IPR036880">
    <property type="entry name" value="Kunitz_BPTI_sf"/>
</dbReference>
<feature type="region of interest" description="Disordered" evidence="1">
    <location>
        <begin position="79"/>
        <end position="122"/>
    </location>
</feature>
<organism evidence="3 4">
    <name type="scientific">Amblyomma americanum</name>
    <name type="common">Lone star tick</name>
    <dbReference type="NCBI Taxonomy" id="6943"/>
    <lineage>
        <taxon>Eukaryota</taxon>
        <taxon>Metazoa</taxon>
        <taxon>Ecdysozoa</taxon>
        <taxon>Arthropoda</taxon>
        <taxon>Chelicerata</taxon>
        <taxon>Arachnida</taxon>
        <taxon>Acari</taxon>
        <taxon>Parasitiformes</taxon>
        <taxon>Ixodida</taxon>
        <taxon>Ixodoidea</taxon>
        <taxon>Ixodidae</taxon>
        <taxon>Amblyomminae</taxon>
        <taxon>Amblyomma</taxon>
    </lineage>
</organism>
<dbReference type="Proteomes" id="UP001321473">
    <property type="component" value="Unassembled WGS sequence"/>
</dbReference>
<protein>
    <submittedName>
        <fullName evidence="3">Uncharacterized protein</fullName>
    </submittedName>
</protein>
<dbReference type="Gene3D" id="4.10.410.10">
    <property type="entry name" value="Pancreatic trypsin inhibitor Kunitz domain"/>
    <property type="match status" value="1"/>
</dbReference>
<dbReference type="AlphaFoldDB" id="A0AAQ4D9F1"/>
<feature type="region of interest" description="Disordered" evidence="1">
    <location>
        <begin position="1"/>
        <end position="46"/>
    </location>
</feature>